<name>A0A023PRG2_VIBCL</name>
<dbReference type="AlphaFoldDB" id="A0A023PRG2"/>
<evidence type="ECO:0000313" key="6">
    <source>
        <dbReference type="EMBL" id="AHX36795.1"/>
    </source>
</evidence>
<dbReference type="GO" id="GO:0016020">
    <property type="term" value="C:membrane"/>
    <property type="evidence" value="ECO:0007669"/>
    <property type="project" value="UniProtKB-SubCell"/>
</dbReference>
<keyword evidence="2 5" id="KW-0812">Transmembrane</keyword>
<evidence type="ECO:0000313" key="13">
    <source>
        <dbReference type="Proteomes" id="UP000294145"/>
    </source>
</evidence>
<evidence type="ECO:0000256" key="2">
    <source>
        <dbReference type="ARBA" id="ARBA00022692"/>
    </source>
</evidence>
<proteinExistence type="predicted"/>
<dbReference type="EMBL" id="KF228944">
    <property type="protein sequence ID" value="AHX36806.1"/>
    <property type="molecule type" value="Genomic_DNA"/>
</dbReference>
<dbReference type="Gene3D" id="1.20.120.550">
    <property type="entry name" value="Membrane associated eicosanoid/glutathione metabolism-like domain"/>
    <property type="match status" value="1"/>
</dbReference>
<keyword evidence="4 5" id="KW-0472">Membrane</keyword>
<reference evidence="9" key="5">
    <citation type="submission" date="2021-05" db="EMBL/GenBank/DDBJ databases">
        <authorList>
            <person name="Stine C."/>
        </authorList>
    </citation>
    <scope>NUCLEOTIDE SEQUENCE</scope>
    <source>
        <strain evidence="9">TDS0091212</strain>
    </source>
</reference>
<dbReference type="GO" id="GO:0016740">
    <property type="term" value="F:transferase activity"/>
    <property type="evidence" value="ECO:0007669"/>
    <property type="project" value="UniProtKB-KW"/>
</dbReference>
<evidence type="ECO:0000256" key="3">
    <source>
        <dbReference type="ARBA" id="ARBA00022989"/>
    </source>
</evidence>
<dbReference type="EMBL" id="SISP01000010">
    <property type="protein sequence ID" value="TBM43369.1"/>
    <property type="molecule type" value="Genomic_DNA"/>
</dbReference>
<protein>
    <submittedName>
        <fullName evidence="8">Glutathione S-transferase</fullName>
    </submittedName>
</protein>
<organism evidence="6">
    <name type="scientific">Vibrio cholerae</name>
    <dbReference type="NCBI Taxonomy" id="666"/>
    <lineage>
        <taxon>Bacteria</taxon>
        <taxon>Pseudomonadati</taxon>
        <taxon>Pseudomonadota</taxon>
        <taxon>Gammaproteobacteria</taxon>
        <taxon>Vibrionales</taxon>
        <taxon>Vibrionaceae</taxon>
        <taxon>Vibrio</taxon>
    </lineage>
</organism>
<evidence type="ECO:0000256" key="5">
    <source>
        <dbReference type="SAM" id="Phobius"/>
    </source>
</evidence>
<dbReference type="EMBL" id="CWOW01000030">
    <property type="protein sequence ID" value="CSB14654.1"/>
    <property type="molecule type" value="Genomic_DNA"/>
</dbReference>
<feature type="transmembrane region" description="Helical" evidence="5">
    <location>
        <begin position="72"/>
        <end position="89"/>
    </location>
</feature>
<evidence type="ECO:0000313" key="9">
    <source>
        <dbReference type="EMBL" id="MBS7672099.1"/>
    </source>
</evidence>
<dbReference type="GeneID" id="89513068"/>
<reference evidence="11 13" key="4">
    <citation type="submission" date="2019-02" db="EMBL/GenBank/DDBJ databases">
        <title>Genomic plasticity associated with the antimicrobial resistance in Vibrio cholerae.</title>
        <authorList>
            <person name="Verma J."/>
            <person name="Bag S."/>
            <person name="Saha B."/>
            <person name="Kumar P."/>
            <person name="Ghosh T.S."/>
            <person name="Dayal M."/>
            <person name="Senapati T."/>
            <person name="Mehra S."/>
            <person name="Dey P."/>
            <person name="Desigamani A."/>
            <person name="Kumar D."/>
            <person name="Rana P."/>
            <person name="Kumar B."/>
            <person name="Maiti T.K."/>
            <person name="Sharma N.C."/>
            <person name="Bhadra R.K."/>
            <person name="Mutreja A."/>
            <person name="Nair G.B."/>
            <person name="Ramamurthy T."/>
            <person name="Das B."/>
        </authorList>
    </citation>
    <scope>NUCLEOTIDE SEQUENCE [LARGE SCALE GENOMIC DNA]</scope>
    <source>
        <strain evidence="11 13">IDH06781</strain>
    </source>
</reference>
<evidence type="ECO:0000256" key="4">
    <source>
        <dbReference type="ARBA" id="ARBA00023136"/>
    </source>
</evidence>
<gene>
    <name evidence="8" type="primary">yecN</name>
    <name evidence="10" type="ORF">D6U24_12160</name>
    <name evidence="8" type="ORF">ERS013165_03560</name>
    <name evidence="11" type="ORF">EYB64_08040</name>
    <name evidence="9" type="ORF">KIN13_01375</name>
</gene>
<dbReference type="Proteomes" id="UP000044806">
    <property type="component" value="Unassembled WGS sequence"/>
</dbReference>
<reference evidence="9" key="6">
    <citation type="submission" date="2023-08" db="EMBL/GenBank/DDBJ databases">
        <title>Vibrio cholerae Outbreaks in Tanzania Exemplify Founder Flush: Simultaneous Increases in Population Size and Genetic Diversity.</title>
        <authorList>
            <person name="Debes A.K."/>
            <person name="Mohammed A."/>
            <person name="Maseke I."/>
            <person name="Almeida M."/>
            <person name="Li S."/>
            <person name="Matimba H."/>
            <person name="Joachim A."/>
            <person name="Mizinduko M."/>
            <person name="Nyanga S."/>
            <person name="Kelly M."/>
            <person name="Kachwamba Y."/>
            <person name="Schaffer A.M."/>
            <person name="Nyanga A.S."/>
            <person name="Mghamba J."/>
            <person name="Mosha F.S."/>
            <person name="Sack D.A."/>
            <person name="Stine O.C."/>
        </authorList>
    </citation>
    <scope>NUCLEOTIDE SEQUENCE</scope>
    <source>
        <strain evidence="9">TDS0091212</strain>
    </source>
</reference>
<evidence type="ECO:0000313" key="8">
    <source>
        <dbReference type="EMBL" id="CSB14654.1"/>
    </source>
</evidence>
<sequence length="133" mass="14880">MVTTGYAVVLCGWLIYLAVQVIRQRRKHQVLFADGGVDALVRARSAQSNATEYIPIFLILLGLAEMNGVNVWWIHALGVAFVVGRVLHADSMFKATIPNRVRGMQLTFGCLAVLMVLNLWVLPYSKFFYPLPT</sequence>
<feature type="transmembrane region" description="Helical" evidence="5">
    <location>
        <begin position="6"/>
        <end position="22"/>
    </location>
</feature>
<dbReference type="Proteomes" id="UP000471242">
    <property type="component" value="Unassembled WGS sequence"/>
</dbReference>
<dbReference type="EMBL" id="QZRB01000016">
    <property type="protein sequence ID" value="MVD24114.1"/>
    <property type="molecule type" value="Genomic_DNA"/>
</dbReference>
<dbReference type="EMBL" id="JAHBND010000050">
    <property type="protein sequence ID" value="MBS7672099.1"/>
    <property type="molecule type" value="Genomic_DNA"/>
</dbReference>
<dbReference type="SUPFAM" id="SSF161084">
    <property type="entry name" value="MAPEG domain-like"/>
    <property type="match status" value="1"/>
</dbReference>
<evidence type="ECO:0000313" key="12">
    <source>
        <dbReference type="Proteomes" id="UP000044806"/>
    </source>
</evidence>
<evidence type="ECO:0000313" key="10">
    <source>
        <dbReference type="EMBL" id="MVD24114.1"/>
    </source>
</evidence>
<keyword evidence="8" id="KW-0808">Transferase</keyword>
<reference evidence="10 14" key="3">
    <citation type="submission" date="2018-09" db="EMBL/GenBank/DDBJ databases">
        <title>Genomic epidemiology reveals two lineages of Vibrio cholerae that can cause global cholera epidemics despite absence of cholera toxin gene.</title>
        <authorList>
            <person name="Wang H."/>
            <person name="Zen W."/>
            <person name="Yu H."/>
            <person name="Zhang W."/>
            <person name="Pan J."/>
            <person name="Yang C."/>
            <person name="Cui Y."/>
        </authorList>
    </citation>
    <scope>NUCLEOTIDE SEQUENCE [LARGE SCALE GENOMIC DNA]</scope>
    <source>
        <strain evidence="10 14">00-1_S85</strain>
    </source>
</reference>
<dbReference type="PANTHER" id="PTHR35814">
    <property type="match status" value="1"/>
</dbReference>
<dbReference type="InterPro" id="IPR023352">
    <property type="entry name" value="MAPEG-like_dom_sf"/>
</dbReference>
<evidence type="ECO:0000313" key="11">
    <source>
        <dbReference type="EMBL" id="TBM43369.1"/>
    </source>
</evidence>
<dbReference type="EMBL" id="KF228943">
    <property type="protein sequence ID" value="AHX36795.1"/>
    <property type="molecule type" value="Genomic_DNA"/>
</dbReference>
<dbReference type="PATRIC" id="fig|666.1965.peg.3300"/>
<dbReference type="OMA" id="LPWEQIF"/>
<dbReference type="InterPro" id="IPR001129">
    <property type="entry name" value="Membr-assoc_MAPEG"/>
</dbReference>
<dbReference type="Proteomes" id="UP000294145">
    <property type="component" value="Unassembled WGS sequence"/>
</dbReference>
<evidence type="ECO:0000313" key="14">
    <source>
        <dbReference type="Proteomes" id="UP000471242"/>
    </source>
</evidence>
<feature type="transmembrane region" description="Helical" evidence="5">
    <location>
        <begin position="101"/>
        <end position="122"/>
    </location>
</feature>
<dbReference type="KEGG" id="vcq:EN18_03880"/>
<evidence type="ECO:0000313" key="7">
    <source>
        <dbReference type="EMBL" id="AHX36806.1"/>
    </source>
</evidence>
<reference evidence="8 12" key="2">
    <citation type="submission" date="2015-07" db="EMBL/GenBank/DDBJ databases">
        <authorList>
            <consortium name="Pathogen Informatics"/>
        </authorList>
    </citation>
    <scope>NUCLEOTIDE SEQUENCE [LARGE SCALE GENOMIC DNA]</scope>
    <source>
        <strain evidence="8 12">A51</strain>
    </source>
</reference>
<keyword evidence="3 5" id="KW-1133">Transmembrane helix</keyword>
<reference evidence="6" key="1">
    <citation type="journal article" date="2014" name="Nat. Commun.">
        <title>The Vibrio cholerae type VI secretion system employs diverse effector modules for intraspecific competition.</title>
        <authorList>
            <person name="Unterweger D."/>
            <person name="Miyata S.T."/>
            <person name="Bachmann V."/>
            <person name="Brooks T.M."/>
            <person name="Mullins T."/>
            <person name="Kostiuk B."/>
            <person name="Provenzano D."/>
            <person name="Pukatzki S."/>
        </authorList>
    </citation>
    <scope>NUCLEOTIDE SEQUENCE</scope>
    <source>
        <strain evidence="6">CA401</strain>
        <strain evidence="7">NIH41</strain>
    </source>
</reference>
<dbReference type="PANTHER" id="PTHR35814:SF1">
    <property type="entry name" value="GLUTATHIONE S-TRANSFERASE-RELATED"/>
    <property type="match status" value="1"/>
</dbReference>
<evidence type="ECO:0000256" key="1">
    <source>
        <dbReference type="ARBA" id="ARBA00004370"/>
    </source>
</evidence>
<dbReference type="RefSeq" id="WP_000258882.1">
    <property type="nucleotide sequence ID" value="NZ_AP018677.1"/>
</dbReference>
<dbReference type="Proteomes" id="UP001196338">
    <property type="component" value="Unassembled WGS sequence"/>
</dbReference>
<dbReference type="Pfam" id="PF01124">
    <property type="entry name" value="MAPEG"/>
    <property type="match status" value="1"/>
</dbReference>
<accession>A0A023PRG2</accession>
<comment type="subcellular location">
    <subcellularLocation>
        <location evidence="1">Membrane</location>
    </subcellularLocation>
</comment>